<dbReference type="RefSeq" id="WP_089309729.1">
    <property type="nucleotide sequence ID" value="NZ_FZNP01000001.1"/>
</dbReference>
<protein>
    <submittedName>
        <fullName evidence="2">Dihydrofolate reductase</fullName>
    </submittedName>
</protein>
<keyword evidence="3" id="KW-1185">Reference proteome</keyword>
<name>A0A238UST2_9ACTN</name>
<dbReference type="AlphaFoldDB" id="A0A238UST2"/>
<dbReference type="SUPFAM" id="SSF53597">
    <property type="entry name" value="Dihydrofolate reductase-like"/>
    <property type="match status" value="1"/>
</dbReference>
<accession>A0A238UST2</accession>
<evidence type="ECO:0000313" key="3">
    <source>
        <dbReference type="Proteomes" id="UP000198420"/>
    </source>
</evidence>
<evidence type="ECO:0000259" key="1">
    <source>
        <dbReference type="Pfam" id="PF01872"/>
    </source>
</evidence>
<dbReference type="Gene3D" id="3.40.430.10">
    <property type="entry name" value="Dihydrofolate Reductase, subunit A"/>
    <property type="match status" value="1"/>
</dbReference>
<evidence type="ECO:0000313" key="2">
    <source>
        <dbReference type="EMBL" id="SNR24463.1"/>
    </source>
</evidence>
<dbReference type="PANTHER" id="PTHR38011:SF2">
    <property type="entry name" value="BIFUNCTIONAL DEAMINASE-REDUCTASE DOMAIN PROTEIN"/>
    <property type="match status" value="1"/>
</dbReference>
<dbReference type="InterPro" id="IPR050765">
    <property type="entry name" value="Riboflavin_Biosynth_HTPR"/>
</dbReference>
<dbReference type="EMBL" id="FZNP01000001">
    <property type="protein sequence ID" value="SNR24463.1"/>
    <property type="molecule type" value="Genomic_DNA"/>
</dbReference>
<dbReference type="OrthoDB" id="8419056at2"/>
<proteinExistence type="predicted"/>
<sequence>MTEQNAHRTVTANIALSLDGRINGPGGEYDMSWIVPHATTSAARDHMVMVTGTATTALLGRKNFEGFAGFWPAVADDESADPRDREFSRWLDAAEKVVFSTTLKEAVWDNARIAGTDPVTAVRRLREQEGGDIIVLASASVIRSLLQAGEVDRLSITLCPELVGGGARLFPDGPSASWTLTSSQVTASGAICLLYDRAER</sequence>
<dbReference type="GO" id="GO:0009231">
    <property type="term" value="P:riboflavin biosynthetic process"/>
    <property type="evidence" value="ECO:0007669"/>
    <property type="project" value="InterPro"/>
</dbReference>
<feature type="domain" description="Bacterial bifunctional deaminase-reductase C-terminal" evidence="1">
    <location>
        <begin position="8"/>
        <end position="190"/>
    </location>
</feature>
<dbReference type="Proteomes" id="UP000198420">
    <property type="component" value="Unassembled WGS sequence"/>
</dbReference>
<organism evidence="2 3">
    <name type="scientific">Actinomadura mexicana</name>
    <dbReference type="NCBI Taxonomy" id="134959"/>
    <lineage>
        <taxon>Bacteria</taxon>
        <taxon>Bacillati</taxon>
        <taxon>Actinomycetota</taxon>
        <taxon>Actinomycetes</taxon>
        <taxon>Streptosporangiales</taxon>
        <taxon>Thermomonosporaceae</taxon>
        <taxon>Actinomadura</taxon>
    </lineage>
</organism>
<dbReference type="InterPro" id="IPR002734">
    <property type="entry name" value="RibDG_C"/>
</dbReference>
<dbReference type="Pfam" id="PF01872">
    <property type="entry name" value="RibD_C"/>
    <property type="match status" value="1"/>
</dbReference>
<dbReference type="InterPro" id="IPR024072">
    <property type="entry name" value="DHFR-like_dom_sf"/>
</dbReference>
<reference evidence="3" key="1">
    <citation type="submission" date="2017-06" db="EMBL/GenBank/DDBJ databases">
        <authorList>
            <person name="Varghese N."/>
            <person name="Submissions S."/>
        </authorList>
    </citation>
    <scope>NUCLEOTIDE SEQUENCE [LARGE SCALE GENOMIC DNA]</scope>
    <source>
        <strain evidence="3">DSM 44485</strain>
    </source>
</reference>
<gene>
    <name evidence="2" type="ORF">SAMN06265355_101305</name>
</gene>
<dbReference type="PANTHER" id="PTHR38011">
    <property type="entry name" value="DIHYDROFOLATE REDUCTASE FAMILY PROTEIN (AFU_ORTHOLOGUE AFUA_8G06820)"/>
    <property type="match status" value="1"/>
</dbReference>
<dbReference type="GO" id="GO:0008703">
    <property type="term" value="F:5-amino-6-(5-phosphoribosylamino)uracil reductase activity"/>
    <property type="evidence" value="ECO:0007669"/>
    <property type="project" value="InterPro"/>
</dbReference>